<evidence type="ECO:0000313" key="3">
    <source>
        <dbReference type="Proteomes" id="UP000516046"/>
    </source>
</evidence>
<organism evidence="2 3">
    <name type="scientific">Caproicibacterium amylolyticum</name>
    <dbReference type="NCBI Taxonomy" id="2766537"/>
    <lineage>
        <taxon>Bacteria</taxon>
        <taxon>Bacillati</taxon>
        <taxon>Bacillota</taxon>
        <taxon>Clostridia</taxon>
        <taxon>Eubacteriales</taxon>
        <taxon>Oscillospiraceae</taxon>
        <taxon>Caproicibacterium</taxon>
    </lineage>
</organism>
<evidence type="ECO:0000256" key="1">
    <source>
        <dbReference type="SAM" id="SignalP"/>
    </source>
</evidence>
<name>A0A7G9WHJ5_9FIRM</name>
<reference evidence="2 3" key="1">
    <citation type="submission" date="2020-08" db="EMBL/GenBank/DDBJ databases">
        <authorList>
            <person name="Ren C."/>
            <person name="Gu Y."/>
            <person name="Xu Y."/>
        </authorList>
    </citation>
    <scope>NUCLEOTIDE SEQUENCE [LARGE SCALE GENOMIC DNA]</scope>
    <source>
        <strain evidence="2 3">LBM18003</strain>
    </source>
</reference>
<dbReference type="KEGG" id="caml:H6X83_00345"/>
<dbReference type="PROSITE" id="PS51257">
    <property type="entry name" value="PROKAR_LIPOPROTEIN"/>
    <property type="match status" value="1"/>
</dbReference>
<accession>A0A7G9WHJ5</accession>
<proteinExistence type="predicted"/>
<keyword evidence="3" id="KW-1185">Reference proteome</keyword>
<feature type="chain" id="PRO_5039526340" evidence="1">
    <location>
        <begin position="23"/>
        <end position="140"/>
    </location>
</feature>
<feature type="signal peptide" evidence="1">
    <location>
        <begin position="1"/>
        <end position="22"/>
    </location>
</feature>
<keyword evidence="1" id="KW-0732">Signal</keyword>
<dbReference type="RefSeq" id="WP_212507221.1">
    <property type="nucleotide sequence ID" value="NZ_CP060696.1"/>
</dbReference>
<protein>
    <submittedName>
        <fullName evidence="2">Uncharacterized protein</fullName>
    </submittedName>
</protein>
<sequence>MKKSVNKIIALLGAGIFAVSCAAVPTFAYTKWTASLPSWQGQVDCQTGTKSTTYAANKQVNVSVWQTAGYSDRCTLLVRAFYGGQYRNVSAERTVYASNGTVPLMLTDSNATKGVQLVLVGKNPKFNTSNINCAGTVDFH</sequence>
<dbReference type="AlphaFoldDB" id="A0A7G9WHJ5"/>
<gene>
    <name evidence="2" type="ORF">H6X83_00345</name>
</gene>
<dbReference type="Proteomes" id="UP000516046">
    <property type="component" value="Chromosome"/>
</dbReference>
<dbReference type="EMBL" id="CP060696">
    <property type="protein sequence ID" value="QNO18157.1"/>
    <property type="molecule type" value="Genomic_DNA"/>
</dbReference>
<evidence type="ECO:0000313" key="2">
    <source>
        <dbReference type="EMBL" id="QNO18157.1"/>
    </source>
</evidence>